<comment type="similarity">
    <text evidence="2">Belongs to the GtrA family.</text>
</comment>
<feature type="transmembrane region" description="Helical" evidence="6">
    <location>
        <begin position="124"/>
        <end position="141"/>
    </location>
</feature>
<keyword evidence="5 6" id="KW-0472">Membrane</keyword>
<protein>
    <submittedName>
        <fullName evidence="8">Putative flippase GtrA</fullName>
    </submittedName>
</protein>
<evidence type="ECO:0000256" key="5">
    <source>
        <dbReference type="ARBA" id="ARBA00023136"/>
    </source>
</evidence>
<dbReference type="RefSeq" id="WP_083971169.1">
    <property type="nucleotide sequence ID" value="NZ_BBRC01000002.1"/>
</dbReference>
<accession>A0A7Y9ZBQ5</accession>
<feature type="domain" description="GtrA/DPMS transmembrane" evidence="7">
    <location>
        <begin position="20"/>
        <end position="146"/>
    </location>
</feature>
<dbReference type="InterPro" id="IPR007267">
    <property type="entry name" value="GtrA_DPMS_TM"/>
</dbReference>
<keyword evidence="4 6" id="KW-1133">Transmembrane helix</keyword>
<evidence type="ECO:0000256" key="3">
    <source>
        <dbReference type="ARBA" id="ARBA00022692"/>
    </source>
</evidence>
<dbReference type="Proteomes" id="UP000547973">
    <property type="component" value="Unassembled WGS sequence"/>
</dbReference>
<dbReference type="Pfam" id="PF04138">
    <property type="entry name" value="GtrA_DPMS_TM"/>
    <property type="match status" value="1"/>
</dbReference>
<dbReference type="OrthoDB" id="9807815at2"/>
<comment type="subcellular location">
    <subcellularLocation>
        <location evidence="1">Membrane</location>
        <topology evidence="1">Multi-pass membrane protein</topology>
    </subcellularLocation>
</comment>
<dbReference type="PANTHER" id="PTHR38459">
    <property type="entry name" value="PROPHAGE BACTOPRENOL-LINKED GLUCOSE TRANSLOCASE HOMOLOG"/>
    <property type="match status" value="1"/>
</dbReference>
<evidence type="ECO:0000313" key="8">
    <source>
        <dbReference type="EMBL" id="NYI42439.1"/>
    </source>
</evidence>
<dbReference type="AlphaFoldDB" id="A0A7Y9ZBQ5"/>
<sequence>MAMRALIIRVYRGLLTYAMKFGVVGMFGYIIDVGIFNVLRFEHLGQGTWAATPVGAKVVSVTVATIVTWFGNRYWTFKDRRRANFVLELLEFSAIAALGMGIAVGCLYISHYTLGHTSALADNISANVIGLGIATAFRFLMYRFWVYGNHRSDGLHRRQVEAAALAEAAAATVGSEPTLD</sequence>
<feature type="transmembrane region" description="Helical" evidence="6">
    <location>
        <begin position="51"/>
        <end position="71"/>
    </location>
</feature>
<evidence type="ECO:0000256" key="4">
    <source>
        <dbReference type="ARBA" id="ARBA00022989"/>
    </source>
</evidence>
<gene>
    <name evidence="8" type="ORF">BKA03_002558</name>
</gene>
<keyword evidence="3 6" id="KW-0812">Transmembrane</keyword>
<evidence type="ECO:0000259" key="7">
    <source>
        <dbReference type="Pfam" id="PF04138"/>
    </source>
</evidence>
<comment type="caution">
    <text evidence="8">The sequence shown here is derived from an EMBL/GenBank/DDBJ whole genome shotgun (WGS) entry which is preliminary data.</text>
</comment>
<keyword evidence="9" id="KW-1185">Reference proteome</keyword>
<proteinExistence type="inferred from homology"/>
<organism evidence="8 9">
    <name type="scientific">Demequina lutea</name>
    <dbReference type="NCBI Taxonomy" id="431489"/>
    <lineage>
        <taxon>Bacteria</taxon>
        <taxon>Bacillati</taxon>
        <taxon>Actinomycetota</taxon>
        <taxon>Actinomycetes</taxon>
        <taxon>Micrococcales</taxon>
        <taxon>Demequinaceae</taxon>
        <taxon>Demequina</taxon>
    </lineage>
</organism>
<dbReference type="EMBL" id="JACBZO010000001">
    <property type="protein sequence ID" value="NYI42439.1"/>
    <property type="molecule type" value="Genomic_DNA"/>
</dbReference>
<evidence type="ECO:0000256" key="2">
    <source>
        <dbReference type="ARBA" id="ARBA00009399"/>
    </source>
</evidence>
<evidence type="ECO:0000256" key="6">
    <source>
        <dbReference type="SAM" id="Phobius"/>
    </source>
</evidence>
<dbReference type="InterPro" id="IPR051401">
    <property type="entry name" value="GtrA_CellWall_Glycosyl"/>
</dbReference>
<reference evidence="8 9" key="1">
    <citation type="submission" date="2020-07" db="EMBL/GenBank/DDBJ databases">
        <title>Sequencing the genomes of 1000 actinobacteria strains.</title>
        <authorList>
            <person name="Klenk H.-P."/>
        </authorList>
    </citation>
    <scope>NUCLEOTIDE SEQUENCE [LARGE SCALE GENOMIC DNA]</scope>
    <source>
        <strain evidence="8 9">DSM 19970</strain>
    </source>
</reference>
<dbReference type="PANTHER" id="PTHR38459:SF1">
    <property type="entry name" value="PROPHAGE BACTOPRENOL-LINKED GLUCOSE TRANSLOCASE HOMOLOG"/>
    <property type="match status" value="1"/>
</dbReference>
<evidence type="ECO:0000313" key="9">
    <source>
        <dbReference type="Proteomes" id="UP000547973"/>
    </source>
</evidence>
<feature type="transmembrane region" description="Helical" evidence="6">
    <location>
        <begin position="92"/>
        <end position="112"/>
    </location>
</feature>
<feature type="transmembrane region" description="Helical" evidence="6">
    <location>
        <begin position="21"/>
        <end position="39"/>
    </location>
</feature>
<name>A0A7Y9ZBQ5_9MICO</name>
<evidence type="ECO:0000256" key="1">
    <source>
        <dbReference type="ARBA" id="ARBA00004141"/>
    </source>
</evidence>
<dbReference type="GO" id="GO:0000271">
    <property type="term" value="P:polysaccharide biosynthetic process"/>
    <property type="evidence" value="ECO:0007669"/>
    <property type="project" value="InterPro"/>
</dbReference>
<dbReference type="GO" id="GO:0005886">
    <property type="term" value="C:plasma membrane"/>
    <property type="evidence" value="ECO:0007669"/>
    <property type="project" value="TreeGrafter"/>
</dbReference>